<dbReference type="Pfam" id="PF00501">
    <property type="entry name" value="AMP-binding"/>
    <property type="match status" value="1"/>
</dbReference>
<dbReference type="Pfam" id="PF13193">
    <property type="entry name" value="AMP-binding_C"/>
    <property type="match status" value="1"/>
</dbReference>
<dbReference type="Gene3D" id="3.40.50.12780">
    <property type="entry name" value="N-terminal domain of ligase-like"/>
    <property type="match status" value="1"/>
</dbReference>
<evidence type="ECO:0000259" key="2">
    <source>
        <dbReference type="Pfam" id="PF00501"/>
    </source>
</evidence>
<dbReference type="AlphaFoldDB" id="A0AA42CHB5"/>
<dbReference type="InterPro" id="IPR042099">
    <property type="entry name" value="ANL_N_sf"/>
</dbReference>
<dbReference type="PROSITE" id="PS00455">
    <property type="entry name" value="AMP_BINDING"/>
    <property type="match status" value="1"/>
</dbReference>
<comment type="caution">
    <text evidence="5">The sequence shown here is derived from an EMBL/GenBank/DDBJ whole genome shotgun (WGS) entry which is preliminary data.</text>
</comment>
<dbReference type="PANTHER" id="PTHR43347:SF3">
    <property type="entry name" value="ACYL-COA SYNTHETASE SHORT-CHAIN FAMILY MEMBER 3, MITOCHONDRIAL"/>
    <property type="match status" value="1"/>
</dbReference>
<dbReference type="InterPro" id="IPR020845">
    <property type="entry name" value="AMP-binding_CS"/>
</dbReference>
<evidence type="ECO:0000259" key="3">
    <source>
        <dbReference type="Pfam" id="PF13193"/>
    </source>
</evidence>
<comment type="similarity">
    <text evidence="1">Belongs to the ATP-dependent AMP-binding enzyme family.</text>
</comment>
<name>A0AA42CHB5_9PROT</name>
<dbReference type="InterPro" id="IPR045851">
    <property type="entry name" value="AMP-bd_C_sf"/>
</dbReference>
<dbReference type="Proteomes" id="UP001165679">
    <property type="component" value="Unassembled WGS sequence"/>
</dbReference>
<gene>
    <name evidence="5" type="ORF">OL599_21125</name>
</gene>
<dbReference type="CDD" id="cd05967">
    <property type="entry name" value="PrpE"/>
    <property type="match status" value="1"/>
</dbReference>
<dbReference type="FunFam" id="3.30.300.30:FF:000017">
    <property type="entry name" value="Acyl-CoA synthetase short-chain family member 3"/>
    <property type="match status" value="1"/>
</dbReference>
<dbReference type="Gene3D" id="3.30.300.30">
    <property type="match status" value="1"/>
</dbReference>
<accession>A0AA42CHB5</accession>
<feature type="domain" description="Acetyl-coenzyme A synthetase N-terminal" evidence="4">
    <location>
        <begin position="10"/>
        <end position="64"/>
    </location>
</feature>
<dbReference type="RefSeq" id="WP_264715987.1">
    <property type="nucleotide sequence ID" value="NZ_JAPDNT010000029.1"/>
</dbReference>
<dbReference type="EMBL" id="JAPDNT010000029">
    <property type="protein sequence ID" value="MCW3477076.1"/>
    <property type="molecule type" value="Genomic_DNA"/>
</dbReference>
<dbReference type="PANTHER" id="PTHR43347">
    <property type="entry name" value="ACYL-COA SYNTHETASE"/>
    <property type="match status" value="1"/>
</dbReference>
<dbReference type="Pfam" id="PF16177">
    <property type="entry name" value="ACAS_N"/>
    <property type="match status" value="1"/>
</dbReference>
<dbReference type="InterPro" id="IPR032387">
    <property type="entry name" value="ACAS_N"/>
</dbReference>
<evidence type="ECO:0000259" key="4">
    <source>
        <dbReference type="Pfam" id="PF16177"/>
    </source>
</evidence>
<evidence type="ECO:0000256" key="1">
    <source>
        <dbReference type="ARBA" id="ARBA00006432"/>
    </source>
</evidence>
<feature type="domain" description="AMP-binding enzyme C-terminal" evidence="3">
    <location>
        <begin position="517"/>
        <end position="595"/>
    </location>
</feature>
<evidence type="ECO:0000313" key="6">
    <source>
        <dbReference type="Proteomes" id="UP001165679"/>
    </source>
</evidence>
<protein>
    <submittedName>
        <fullName evidence="5">Propionyl-CoA synthetase</fullName>
    </submittedName>
</protein>
<dbReference type="SUPFAM" id="SSF56801">
    <property type="entry name" value="Acetyl-CoA synthetase-like"/>
    <property type="match status" value="1"/>
</dbReference>
<proteinExistence type="inferred from homology"/>
<dbReference type="GO" id="GO:0050218">
    <property type="term" value="F:propionate-CoA ligase activity"/>
    <property type="evidence" value="ECO:0007669"/>
    <property type="project" value="TreeGrafter"/>
</dbReference>
<feature type="domain" description="AMP-dependent synthetase/ligase" evidence="2">
    <location>
        <begin position="70"/>
        <end position="452"/>
    </location>
</feature>
<keyword evidence="6" id="KW-1185">Reference proteome</keyword>
<sequence length="634" mass="67280">MDTAPGSSRYADVMAAWRRDPAAFWAKAAEGITWDKPCDRVFDPALGLFGGWFAGGRLNTCFNAVDRHVLAGRGDQPALIWDSPMAGRIETVTYSQLRDRTARVAGALAALGVQRGDRVVIYMPMAPEAAIAMLACARLGAIHSVVFGGFAAAELAKRIEDAEPRVVVSASCGLEPGRVVQYKPLLDAAIAFSAHKPDACLILQRPQATASMVAGRDHDFAAAEAAAAPADPVSVAATDPLYILYTSGTTGKPKGVVRDAGGHAVALHNSMRMVYGVQAGDVYWAASDVGWVVGHSYIVYAPLLAGCTTIMYEGKPVGTPDAGAFWRVCAQHGVRVLFTAPTALRAIKQQDPDGAQLAKYDLSKLDALFLAGERCDPPTAIWAAEKLNRPVVDHWWQTETGWPITAGFRDLGLFPPKPGAGGRPAPGYDVQALDDSGHELPRGQSGNLAIRLPLPPGCAPTLWHNEEGYRSAYLADFPGWYRTGDAGTIDEDGDVWVMGRTDDIINVAGHRLSTGAMEEVLASHPAVAECAVVGAKDELKGQTPLGLVVLKSGVTTDPGTISKELVALVRERIGPVAAFREAHIVPRLPKTRSGKILRASLRRIADGEPAAPPPTIDDPAILDEIGAVLGSRIL</sequence>
<evidence type="ECO:0000313" key="5">
    <source>
        <dbReference type="EMBL" id="MCW3477076.1"/>
    </source>
</evidence>
<dbReference type="InterPro" id="IPR025110">
    <property type="entry name" value="AMP-bd_C"/>
</dbReference>
<organism evidence="5 6">
    <name type="scientific">Limobrevibacterium gyesilva</name>
    <dbReference type="NCBI Taxonomy" id="2991712"/>
    <lineage>
        <taxon>Bacteria</taxon>
        <taxon>Pseudomonadati</taxon>
        <taxon>Pseudomonadota</taxon>
        <taxon>Alphaproteobacteria</taxon>
        <taxon>Acetobacterales</taxon>
        <taxon>Acetobacteraceae</taxon>
        <taxon>Limobrevibacterium</taxon>
    </lineage>
</organism>
<reference evidence="5" key="2">
    <citation type="submission" date="2022-10" db="EMBL/GenBank/DDBJ databases">
        <authorList>
            <person name="Trinh H.N."/>
        </authorList>
    </citation>
    <scope>NUCLEOTIDE SEQUENCE</scope>
    <source>
        <strain evidence="5">RN2-1</strain>
    </source>
</reference>
<reference evidence="5" key="1">
    <citation type="submission" date="2022-09" db="EMBL/GenBank/DDBJ databases">
        <title>Rhodovastum sp. nov. RN2-1 isolated from soil in Seongnam, South Korea.</title>
        <authorList>
            <person name="Le N.T."/>
        </authorList>
    </citation>
    <scope>NUCLEOTIDE SEQUENCE</scope>
    <source>
        <strain evidence="5">RN2-1</strain>
    </source>
</reference>
<dbReference type="InterPro" id="IPR000873">
    <property type="entry name" value="AMP-dep_synth/lig_dom"/>
</dbReference>